<comment type="catalytic activity">
    <reaction evidence="7">
        <text>[thioredoxin]-dithiol + NADP(+) = [thioredoxin]-disulfide + NADPH + H(+)</text>
        <dbReference type="Rhea" id="RHEA:20345"/>
        <dbReference type="Rhea" id="RHEA-COMP:10698"/>
        <dbReference type="Rhea" id="RHEA-COMP:10700"/>
        <dbReference type="ChEBI" id="CHEBI:15378"/>
        <dbReference type="ChEBI" id="CHEBI:29950"/>
        <dbReference type="ChEBI" id="CHEBI:50058"/>
        <dbReference type="ChEBI" id="CHEBI:57783"/>
        <dbReference type="ChEBI" id="CHEBI:58349"/>
        <dbReference type="EC" id="1.8.1.9"/>
    </reaction>
</comment>
<dbReference type="EMBL" id="WMZU01000025">
    <property type="protein sequence ID" value="MTS28360.1"/>
    <property type="molecule type" value="Genomic_DNA"/>
</dbReference>
<dbReference type="RefSeq" id="WP_009322464.1">
    <property type="nucleotide sequence ID" value="NZ_CAUBBA010000030.1"/>
</dbReference>
<comment type="similarity">
    <text evidence="1 7">Belongs to the class-II pyridine nucleotide-disulfide oxidoreductase family.</text>
</comment>
<comment type="cofactor">
    <cofactor evidence="8">
        <name>FAD</name>
        <dbReference type="ChEBI" id="CHEBI:57692"/>
    </cofactor>
    <text evidence="8">Binds 1 FAD per subunit.</text>
</comment>
<dbReference type="InterPro" id="IPR005982">
    <property type="entry name" value="Thioredox_Rdtase"/>
</dbReference>
<keyword evidence="3 7" id="KW-0274">FAD</keyword>
<dbReference type="Pfam" id="PF07992">
    <property type="entry name" value="Pyr_redox_2"/>
    <property type="match status" value="1"/>
</dbReference>
<dbReference type="Proteomes" id="UP000032483">
    <property type="component" value="Unassembled WGS sequence"/>
</dbReference>
<proteinExistence type="inferred from homology"/>
<dbReference type="Gene3D" id="3.50.50.60">
    <property type="entry name" value="FAD/NAD(P)-binding domain"/>
    <property type="match status" value="2"/>
</dbReference>
<evidence type="ECO:0000256" key="3">
    <source>
        <dbReference type="ARBA" id="ARBA00022827"/>
    </source>
</evidence>
<comment type="subunit">
    <text evidence="7">Homodimer.</text>
</comment>
<comment type="caution">
    <text evidence="10">The sequence shown here is derived from an EMBL/GenBank/DDBJ whole genome shotgun (WGS) entry which is preliminary data.</text>
</comment>
<organism evidence="10 13">
    <name type="scientific">Ruthenibacterium lactatiformans</name>
    <dbReference type="NCBI Taxonomy" id="1550024"/>
    <lineage>
        <taxon>Bacteria</taxon>
        <taxon>Bacillati</taxon>
        <taxon>Bacillota</taxon>
        <taxon>Clostridia</taxon>
        <taxon>Eubacteriales</taxon>
        <taxon>Oscillospiraceae</taxon>
        <taxon>Ruthenibacterium</taxon>
    </lineage>
</organism>
<evidence type="ECO:0000256" key="5">
    <source>
        <dbReference type="ARBA" id="ARBA00023157"/>
    </source>
</evidence>
<dbReference type="InterPro" id="IPR050097">
    <property type="entry name" value="Ferredoxin-NADP_redctase_2"/>
</dbReference>
<evidence type="ECO:0000313" key="14">
    <source>
        <dbReference type="Proteomes" id="UP000053433"/>
    </source>
</evidence>
<dbReference type="EC" id="1.8.1.9" evidence="7"/>
<dbReference type="GO" id="GO:0004791">
    <property type="term" value="F:thioredoxin-disulfide reductase (NADPH) activity"/>
    <property type="evidence" value="ECO:0007669"/>
    <property type="project" value="UniProtKB-UniRule"/>
</dbReference>
<keyword evidence="2 7" id="KW-0285">Flavoprotein</keyword>
<name>A0A0D8IWF6_9FIRM</name>
<evidence type="ECO:0000256" key="2">
    <source>
        <dbReference type="ARBA" id="ARBA00022630"/>
    </source>
</evidence>
<dbReference type="PROSITE" id="PS00573">
    <property type="entry name" value="PYRIDINE_REDOX_2"/>
    <property type="match status" value="1"/>
</dbReference>
<dbReference type="NCBIfam" id="TIGR01292">
    <property type="entry name" value="TRX_reduct"/>
    <property type="match status" value="1"/>
</dbReference>
<dbReference type="InterPro" id="IPR023753">
    <property type="entry name" value="FAD/NAD-binding_dom"/>
</dbReference>
<feature type="domain" description="FAD/NAD(P)-binding" evidence="9">
    <location>
        <begin position="5"/>
        <end position="292"/>
    </location>
</feature>
<keyword evidence="13" id="KW-1185">Reference proteome</keyword>
<protein>
    <recommendedName>
        <fullName evidence="7">Thioredoxin reductase</fullName>
        <ecNumber evidence="7">1.8.1.9</ecNumber>
    </recommendedName>
</protein>
<reference evidence="10" key="1">
    <citation type="submission" date="2015-02" db="EMBL/GenBank/DDBJ databases">
        <title>A novel member of the family Ruminococcaceae isolated from human feces.</title>
        <authorList>
            <person name="Shkoporov A.N."/>
            <person name="Chaplin A.V."/>
            <person name="Motuzova O.V."/>
            <person name="Kafarskaia L.I."/>
            <person name="Khokhlova E.V."/>
            <person name="Efimov B.A."/>
        </authorList>
    </citation>
    <scope>NUCLEOTIDE SEQUENCE [LARGE SCALE GENOMIC DNA]</scope>
    <source>
        <strain evidence="10">585-1</strain>
    </source>
</reference>
<dbReference type="EMBL" id="LMUA01000006">
    <property type="protein sequence ID" value="KUE76892.1"/>
    <property type="molecule type" value="Genomic_DNA"/>
</dbReference>
<evidence type="ECO:0000256" key="6">
    <source>
        <dbReference type="ARBA" id="ARBA00023284"/>
    </source>
</evidence>
<keyword evidence="6 7" id="KW-0676">Redox-active center</keyword>
<dbReference type="PRINTS" id="PR00469">
    <property type="entry name" value="PNDRDTASEII"/>
</dbReference>
<evidence type="ECO:0000256" key="7">
    <source>
        <dbReference type="RuleBase" id="RU003880"/>
    </source>
</evidence>
<reference evidence="11 14" key="2">
    <citation type="submission" date="2015-10" db="EMBL/GenBank/DDBJ databases">
        <title>A novel member of the family Ruminococcaceae isolated from human faeces.</title>
        <authorList>
            <person name="Shkoporov A.N."/>
            <person name="Chaplin A.V."/>
            <person name="Motuzova O.V."/>
            <person name="Kafarskaia L.I."/>
            <person name="Efimov B.A."/>
        </authorList>
    </citation>
    <scope>NUCLEOTIDE SEQUENCE [LARGE SCALE GENOMIC DNA]</scope>
    <source>
        <strain evidence="11 14">668</strain>
    </source>
</reference>
<dbReference type="AlphaFoldDB" id="A0A0D8IWF6"/>
<keyword evidence="8" id="KW-0521">NADP</keyword>
<dbReference type="EMBL" id="JXXK01000024">
    <property type="protein sequence ID" value="KJF39045.1"/>
    <property type="molecule type" value="Genomic_DNA"/>
</dbReference>
<dbReference type="GO" id="GO:0005737">
    <property type="term" value="C:cytoplasm"/>
    <property type="evidence" value="ECO:0007669"/>
    <property type="project" value="InterPro"/>
</dbReference>
<keyword evidence="4 7" id="KW-0560">Oxidoreductase</keyword>
<sequence length="308" mass="32331">MEQIYDVAVLGGGPGGYTAALYCARAGLSTVVLEKLSPGGQMATTSNVENYPGFAEGVDGFDLAMQMKDGAERFGVETLFADATAVALEGGVKTITTSSGERRARTVILATGADPRPLGVPHEDELRGRGVAYCATCDGMLYRGKTVVVVGGGNSAAEDALFLSRVCKKVYLVHRGAVLTASKSYWTALQKAENVEFIWNSRVVELLYGSVVTGVVLEGVESGNRSELACDGVFIAVGRIPNTGLFHGVLEMDAAGYLIADETTRTALPGVFAVGDVRTKPLRQIITAAADGAVASKYAEAYLAEQED</sequence>
<dbReference type="SUPFAM" id="SSF51905">
    <property type="entry name" value="FAD/NAD(P)-binding domain"/>
    <property type="match status" value="1"/>
</dbReference>
<evidence type="ECO:0000259" key="9">
    <source>
        <dbReference type="Pfam" id="PF07992"/>
    </source>
</evidence>
<evidence type="ECO:0000313" key="15">
    <source>
        <dbReference type="Proteomes" id="UP000472755"/>
    </source>
</evidence>
<keyword evidence="5" id="KW-1015">Disulfide bond</keyword>
<dbReference type="GeneID" id="42857730"/>
<accession>A0A0D8IWF6</accession>
<dbReference type="PANTHER" id="PTHR48105">
    <property type="entry name" value="THIOREDOXIN REDUCTASE 1-RELATED-RELATED"/>
    <property type="match status" value="1"/>
</dbReference>
<evidence type="ECO:0000256" key="4">
    <source>
        <dbReference type="ARBA" id="ARBA00023002"/>
    </source>
</evidence>
<evidence type="ECO:0000256" key="1">
    <source>
        <dbReference type="ARBA" id="ARBA00009333"/>
    </source>
</evidence>
<dbReference type="InterPro" id="IPR008255">
    <property type="entry name" value="Pyr_nucl-diS_OxRdtase_2_AS"/>
</dbReference>
<dbReference type="PRINTS" id="PR00368">
    <property type="entry name" value="FADPNR"/>
</dbReference>
<dbReference type="InterPro" id="IPR036188">
    <property type="entry name" value="FAD/NAD-bd_sf"/>
</dbReference>
<dbReference type="Proteomes" id="UP000053433">
    <property type="component" value="Unassembled WGS sequence"/>
</dbReference>
<evidence type="ECO:0000313" key="11">
    <source>
        <dbReference type="EMBL" id="KUE76892.1"/>
    </source>
</evidence>
<reference evidence="12 15" key="3">
    <citation type="journal article" date="2019" name="Nat. Med.">
        <title>A library of human gut bacterial isolates paired with longitudinal multiomics data enables mechanistic microbiome research.</title>
        <authorList>
            <person name="Poyet M."/>
            <person name="Groussin M."/>
            <person name="Gibbons S.M."/>
            <person name="Avila-Pacheco J."/>
            <person name="Jiang X."/>
            <person name="Kearney S.M."/>
            <person name="Perrotta A.R."/>
            <person name="Berdy B."/>
            <person name="Zhao S."/>
            <person name="Lieberman T.D."/>
            <person name="Swanson P.K."/>
            <person name="Smith M."/>
            <person name="Roesemann S."/>
            <person name="Alexander J.E."/>
            <person name="Rich S.A."/>
            <person name="Livny J."/>
            <person name="Vlamakis H."/>
            <person name="Clish C."/>
            <person name="Bullock K."/>
            <person name="Deik A."/>
            <person name="Scott J."/>
            <person name="Pierce K.A."/>
            <person name="Xavier R.J."/>
            <person name="Alm E.J."/>
        </authorList>
    </citation>
    <scope>NUCLEOTIDE SEQUENCE [LARGE SCALE GENOMIC DNA]</scope>
    <source>
        <strain evidence="12 15">BIOML-A4</strain>
    </source>
</reference>
<evidence type="ECO:0000313" key="10">
    <source>
        <dbReference type="EMBL" id="KJF39045.1"/>
    </source>
</evidence>
<dbReference type="GO" id="GO:0019430">
    <property type="term" value="P:removal of superoxide radicals"/>
    <property type="evidence" value="ECO:0007669"/>
    <property type="project" value="UniProtKB-UniRule"/>
</dbReference>
<accession>A0A0W7TSR6</accession>
<dbReference type="Proteomes" id="UP000472755">
    <property type="component" value="Unassembled WGS sequence"/>
</dbReference>
<gene>
    <name evidence="12" type="primary">trxB</name>
    <name evidence="11" type="ORF">ASJ35_06340</name>
    <name evidence="12" type="ORF">GMD59_13845</name>
    <name evidence="10" type="ORF">TQ39_14255</name>
</gene>
<dbReference type="PATRIC" id="fig|1550024.3.peg.3246"/>
<evidence type="ECO:0000256" key="8">
    <source>
        <dbReference type="RuleBase" id="RU003881"/>
    </source>
</evidence>
<evidence type="ECO:0000313" key="13">
    <source>
        <dbReference type="Proteomes" id="UP000032483"/>
    </source>
</evidence>
<evidence type="ECO:0000313" key="12">
    <source>
        <dbReference type="EMBL" id="MTS28360.1"/>
    </source>
</evidence>